<comment type="subcellular location">
    <subcellularLocation>
        <location evidence="1 7">Cell membrane</location>
        <topology evidence="1 7">Multi-pass membrane protein</topology>
    </subcellularLocation>
</comment>
<dbReference type="Pfam" id="PF00646">
    <property type="entry name" value="F-box"/>
    <property type="match status" value="1"/>
</dbReference>
<evidence type="ECO:0000256" key="3">
    <source>
        <dbReference type="ARBA" id="ARBA00022475"/>
    </source>
</evidence>
<dbReference type="GO" id="GO:0031146">
    <property type="term" value="P:SCF-dependent proteasomal ubiquitin-dependent protein catabolic process"/>
    <property type="evidence" value="ECO:0007669"/>
    <property type="project" value="InterPro"/>
</dbReference>
<evidence type="ECO:0000256" key="2">
    <source>
        <dbReference type="ARBA" id="ARBA00007651"/>
    </source>
</evidence>
<sequence length="436" mass="47635">MASAEPESAKEAPPPPPSTAPRGRVNLSLVDFGLRFVLFAAAVSSVVVIVTSKQTVVGKLRGVPPGFPVQAKFDHSPAFIYFVAALSVAALYGLVTALASVSVIAKPNLSTKFLLHFAVWDTLILGVVASATGAAGGVAYIGLKGNSHVRWDKVCYAFDKFCRHIGGALAASLFASVVLFSTPAYSVRKQARLGIESMGLHLLPIDAALKIASSLQASDICSLGCCSRFCKQLCDSDYLWESLTRERWPYINVASSTGSSSSTLAQSPISMGWKSFYIQRHIEISRRAQAAVKFIEQYSPSSPIEGGDYLRTIVGLWDLKLSFIDAQMVLFKPHLNELLNLVGLHYCQSWLQVPGNEIIEALERCKISERQVSVKWWKLGRWFYGFRMRDEQQTRRVSLAALVAEEGEDVLEVLSRGAVNEVLRVQVSVGEPFASN</sequence>
<feature type="transmembrane region" description="Helical" evidence="7">
    <location>
        <begin position="164"/>
        <end position="185"/>
    </location>
</feature>
<comment type="caution">
    <text evidence="10">The sequence shown here is derived from an EMBL/GenBank/DDBJ whole genome shotgun (WGS) entry which is preliminary data.</text>
</comment>
<evidence type="ECO:0000256" key="6">
    <source>
        <dbReference type="ARBA" id="ARBA00023136"/>
    </source>
</evidence>
<dbReference type="GO" id="GO:0000209">
    <property type="term" value="P:protein polyubiquitination"/>
    <property type="evidence" value="ECO:0007669"/>
    <property type="project" value="TreeGrafter"/>
</dbReference>
<feature type="transmembrane region" description="Helical" evidence="7">
    <location>
        <begin position="117"/>
        <end position="143"/>
    </location>
</feature>
<evidence type="ECO:0000256" key="4">
    <source>
        <dbReference type="ARBA" id="ARBA00022692"/>
    </source>
</evidence>
<name>A0AAV6MJ38_9ROSI</name>
<dbReference type="GO" id="GO:0005886">
    <property type="term" value="C:plasma membrane"/>
    <property type="evidence" value="ECO:0007669"/>
    <property type="project" value="UniProtKB-SubCell"/>
</dbReference>
<comment type="subunit">
    <text evidence="7">Homodimer and heterodimers.</text>
</comment>
<gene>
    <name evidence="10" type="ORF">SDJN03_22242</name>
</gene>
<evidence type="ECO:0000313" key="10">
    <source>
        <dbReference type="EMBL" id="KAG6582240.1"/>
    </source>
</evidence>
<dbReference type="InterPro" id="IPR006459">
    <property type="entry name" value="CASP/CASPL"/>
</dbReference>
<dbReference type="AlphaFoldDB" id="A0AAV6MJ38"/>
<feature type="non-terminal residue" evidence="10">
    <location>
        <position position="1"/>
    </location>
</feature>
<dbReference type="GO" id="GO:0019005">
    <property type="term" value="C:SCF ubiquitin ligase complex"/>
    <property type="evidence" value="ECO:0007669"/>
    <property type="project" value="TreeGrafter"/>
</dbReference>
<feature type="transmembrane region" description="Helical" evidence="7">
    <location>
        <begin position="32"/>
        <end position="51"/>
    </location>
</feature>
<evidence type="ECO:0000256" key="1">
    <source>
        <dbReference type="ARBA" id="ARBA00004651"/>
    </source>
</evidence>
<protein>
    <recommendedName>
        <fullName evidence="7">CASP-like protein</fullName>
    </recommendedName>
</protein>
<dbReference type="InterPro" id="IPR039588">
    <property type="entry name" value="FBXO4"/>
</dbReference>
<dbReference type="Pfam" id="PF04535">
    <property type="entry name" value="CASP_dom"/>
    <property type="match status" value="1"/>
</dbReference>
<keyword evidence="3 7" id="KW-1003">Cell membrane</keyword>
<evidence type="ECO:0000256" key="5">
    <source>
        <dbReference type="ARBA" id="ARBA00022989"/>
    </source>
</evidence>
<evidence type="ECO:0000256" key="7">
    <source>
        <dbReference type="RuleBase" id="RU361233"/>
    </source>
</evidence>
<comment type="similarity">
    <text evidence="2 7">Belongs to the Casparian strip membrane proteins (CASP) family.</text>
</comment>
<proteinExistence type="inferred from homology"/>
<keyword evidence="11" id="KW-1185">Reference proteome</keyword>
<accession>A0AAV6MJ38</accession>
<dbReference type="Proteomes" id="UP000685013">
    <property type="component" value="Chromosome 14"/>
</dbReference>
<dbReference type="PANTHER" id="PTHR16008:SF4">
    <property type="entry name" value="F-BOX ONLY PROTEIN 4"/>
    <property type="match status" value="1"/>
</dbReference>
<reference evidence="10 11" key="1">
    <citation type="journal article" date="2021" name="Hortic Res">
        <title>The domestication of Cucurbita argyrosperma as revealed by the genome of its wild relative.</title>
        <authorList>
            <person name="Barrera-Redondo J."/>
            <person name="Sanchez-de la Vega G."/>
            <person name="Aguirre-Liguori J.A."/>
            <person name="Castellanos-Morales G."/>
            <person name="Gutierrez-Guerrero Y.T."/>
            <person name="Aguirre-Dugua X."/>
            <person name="Aguirre-Planter E."/>
            <person name="Tenaillon M.I."/>
            <person name="Lira-Saade R."/>
            <person name="Eguiarte L.E."/>
        </authorList>
    </citation>
    <scope>NUCLEOTIDE SEQUENCE [LARGE SCALE GENOMIC DNA]</scope>
    <source>
        <strain evidence="10">JBR-2021</strain>
    </source>
</reference>
<feature type="domain" description="F-box" evidence="9">
    <location>
        <begin position="197"/>
        <end position="243"/>
    </location>
</feature>
<keyword evidence="6 7" id="KW-0472">Membrane</keyword>
<dbReference type="NCBIfam" id="TIGR01569">
    <property type="entry name" value="A_tha_TIGR01569"/>
    <property type="match status" value="1"/>
</dbReference>
<feature type="transmembrane region" description="Helical" evidence="7">
    <location>
        <begin position="79"/>
        <end position="105"/>
    </location>
</feature>
<dbReference type="PROSITE" id="PS50181">
    <property type="entry name" value="FBOX"/>
    <property type="match status" value="1"/>
</dbReference>
<dbReference type="EMBL" id="JAGKQH010000014">
    <property type="protein sequence ID" value="KAG6582240.1"/>
    <property type="molecule type" value="Genomic_DNA"/>
</dbReference>
<organism evidence="10 11">
    <name type="scientific">Cucurbita argyrosperma subsp. sororia</name>
    <dbReference type="NCBI Taxonomy" id="37648"/>
    <lineage>
        <taxon>Eukaryota</taxon>
        <taxon>Viridiplantae</taxon>
        <taxon>Streptophyta</taxon>
        <taxon>Embryophyta</taxon>
        <taxon>Tracheophyta</taxon>
        <taxon>Spermatophyta</taxon>
        <taxon>Magnoliopsida</taxon>
        <taxon>eudicotyledons</taxon>
        <taxon>Gunneridae</taxon>
        <taxon>Pentapetalae</taxon>
        <taxon>rosids</taxon>
        <taxon>fabids</taxon>
        <taxon>Cucurbitales</taxon>
        <taxon>Cucurbitaceae</taxon>
        <taxon>Cucurbiteae</taxon>
        <taxon>Cucurbita</taxon>
    </lineage>
</organism>
<dbReference type="InterPro" id="IPR006702">
    <property type="entry name" value="CASP_dom"/>
</dbReference>
<keyword evidence="5 7" id="KW-1133">Transmembrane helix</keyword>
<dbReference type="InterPro" id="IPR001810">
    <property type="entry name" value="F-box_dom"/>
</dbReference>
<evidence type="ECO:0000259" key="9">
    <source>
        <dbReference type="PROSITE" id="PS50181"/>
    </source>
</evidence>
<feature type="region of interest" description="Disordered" evidence="8">
    <location>
        <begin position="1"/>
        <end position="22"/>
    </location>
</feature>
<dbReference type="PANTHER" id="PTHR16008">
    <property type="entry name" value="F-BOX ONLY PROTEIN 4"/>
    <property type="match status" value="1"/>
</dbReference>
<evidence type="ECO:0000313" key="11">
    <source>
        <dbReference type="Proteomes" id="UP000685013"/>
    </source>
</evidence>
<evidence type="ECO:0000256" key="8">
    <source>
        <dbReference type="SAM" id="MobiDB-lite"/>
    </source>
</evidence>
<keyword evidence="4 7" id="KW-0812">Transmembrane</keyword>